<evidence type="ECO:0000313" key="2">
    <source>
        <dbReference type="EMBL" id="QEA08082.1"/>
    </source>
</evidence>
<reference evidence="2" key="1">
    <citation type="submission" date="2019-06" db="EMBL/GenBank/DDBJ databases">
        <authorList>
            <person name="Murdoch R.W."/>
            <person name="Fathepure B."/>
        </authorList>
    </citation>
    <scope>NUCLEOTIDE SEQUENCE</scope>
</reference>
<keyword evidence="1" id="KW-1133">Transmembrane helix</keyword>
<feature type="transmembrane region" description="Helical" evidence="1">
    <location>
        <begin position="24"/>
        <end position="45"/>
    </location>
</feature>
<sequence length="58" mass="6789">MINLVLQIFHAFLQNVNHFSLPYIFHRINGDAVIFSILMIFLAVGKITDTNLYEMFPF</sequence>
<evidence type="ECO:0000256" key="1">
    <source>
        <dbReference type="SAM" id="Phobius"/>
    </source>
</evidence>
<organism evidence="2">
    <name type="scientific">uncultured organism</name>
    <dbReference type="NCBI Taxonomy" id="155900"/>
    <lineage>
        <taxon>unclassified sequences</taxon>
        <taxon>environmental samples</taxon>
    </lineage>
</organism>
<name>A0A5B8RK10_9ZZZZ</name>
<dbReference type="EMBL" id="MN079786">
    <property type="protein sequence ID" value="QEA08082.1"/>
    <property type="molecule type" value="Genomic_DNA"/>
</dbReference>
<keyword evidence="1" id="KW-0812">Transmembrane</keyword>
<proteinExistence type="predicted"/>
<protein>
    <submittedName>
        <fullName evidence="2">Uncharacterized protein</fullName>
    </submittedName>
</protein>
<accession>A0A5B8RK10</accession>
<keyword evidence="1" id="KW-0472">Membrane</keyword>
<dbReference type="AlphaFoldDB" id="A0A5B8RK10"/>
<gene>
    <name evidence="2" type="ORF">KBTEX_04452</name>
</gene>